<dbReference type="SUPFAM" id="SSF52172">
    <property type="entry name" value="CheY-like"/>
    <property type="match status" value="1"/>
</dbReference>
<dbReference type="EMBL" id="JAJTTA010000002">
    <property type="protein sequence ID" value="MCF0040847.1"/>
    <property type="molecule type" value="Genomic_DNA"/>
</dbReference>
<comment type="caution">
    <text evidence="3">The sequence shown here is derived from an EMBL/GenBank/DDBJ whole genome shotgun (WGS) entry which is preliminary data.</text>
</comment>
<name>A0A9X1PA80_9BACT</name>
<reference evidence="3" key="1">
    <citation type="submission" date="2021-12" db="EMBL/GenBank/DDBJ databases">
        <title>Novel species in genus Dyadobacter.</title>
        <authorList>
            <person name="Ma C."/>
        </authorList>
    </citation>
    <scope>NUCLEOTIDE SEQUENCE</scope>
    <source>
        <strain evidence="3">CY399</strain>
    </source>
</reference>
<accession>A0A9X1PA80</accession>
<proteinExistence type="predicted"/>
<dbReference type="AlphaFoldDB" id="A0A9X1PA80"/>
<evidence type="ECO:0000313" key="4">
    <source>
        <dbReference type="Proteomes" id="UP001139700"/>
    </source>
</evidence>
<dbReference type="PROSITE" id="PS50110">
    <property type="entry name" value="RESPONSE_REGULATORY"/>
    <property type="match status" value="1"/>
</dbReference>
<evidence type="ECO:0000259" key="2">
    <source>
        <dbReference type="PROSITE" id="PS50110"/>
    </source>
</evidence>
<gene>
    <name evidence="3" type="ORF">LXM24_12180</name>
</gene>
<dbReference type="InterPro" id="IPR052893">
    <property type="entry name" value="TCS_response_regulator"/>
</dbReference>
<feature type="domain" description="Response regulatory" evidence="2">
    <location>
        <begin position="6"/>
        <end position="128"/>
    </location>
</feature>
<dbReference type="RefSeq" id="WP_234613345.1">
    <property type="nucleotide sequence ID" value="NZ_CP098806.1"/>
</dbReference>
<evidence type="ECO:0000313" key="3">
    <source>
        <dbReference type="EMBL" id="MCF0040847.1"/>
    </source>
</evidence>
<dbReference type="Proteomes" id="UP001139700">
    <property type="component" value="Unassembled WGS sequence"/>
</dbReference>
<dbReference type="PANTHER" id="PTHR44520:SF2">
    <property type="entry name" value="RESPONSE REGULATOR RCP1"/>
    <property type="match status" value="1"/>
</dbReference>
<dbReference type="InterPro" id="IPR001789">
    <property type="entry name" value="Sig_transdc_resp-reg_receiver"/>
</dbReference>
<dbReference type="PANTHER" id="PTHR44520">
    <property type="entry name" value="RESPONSE REGULATOR RCP1-RELATED"/>
    <property type="match status" value="1"/>
</dbReference>
<dbReference type="SMART" id="SM00448">
    <property type="entry name" value="REC"/>
    <property type="match status" value="1"/>
</dbReference>
<dbReference type="Gene3D" id="3.40.50.2300">
    <property type="match status" value="1"/>
</dbReference>
<keyword evidence="1" id="KW-0597">Phosphoprotein</keyword>
<dbReference type="GO" id="GO:0000160">
    <property type="term" value="P:phosphorelay signal transduction system"/>
    <property type="evidence" value="ECO:0007669"/>
    <property type="project" value="InterPro"/>
</dbReference>
<dbReference type="InterPro" id="IPR011006">
    <property type="entry name" value="CheY-like_superfamily"/>
</dbReference>
<keyword evidence="4" id="KW-1185">Reference proteome</keyword>
<sequence>MNKNGEIIIIEDDTDDQFLMEQAFETLEYTNKRVYFADGLDALEYLHSSDTLPFLILSDINLPKLNGFELRKKLSNDAELNLKCIPYLYLTTAGNQEAVIDAYSSSAQGFFVKATKFSELQEMLQTIIGYWKKCSAPNDFD</sequence>
<organism evidence="3 4">
    <name type="scientific">Dyadobacter fanqingshengii</name>
    <dbReference type="NCBI Taxonomy" id="2906443"/>
    <lineage>
        <taxon>Bacteria</taxon>
        <taxon>Pseudomonadati</taxon>
        <taxon>Bacteroidota</taxon>
        <taxon>Cytophagia</taxon>
        <taxon>Cytophagales</taxon>
        <taxon>Spirosomataceae</taxon>
        <taxon>Dyadobacter</taxon>
    </lineage>
</organism>
<feature type="modified residue" description="4-aspartylphosphate" evidence="1">
    <location>
        <position position="59"/>
    </location>
</feature>
<evidence type="ECO:0000256" key="1">
    <source>
        <dbReference type="PROSITE-ProRule" id="PRU00169"/>
    </source>
</evidence>
<protein>
    <submittedName>
        <fullName evidence="3">Response regulator</fullName>
    </submittedName>
</protein>
<dbReference type="Pfam" id="PF00072">
    <property type="entry name" value="Response_reg"/>
    <property type="match status" value="1"/>
</dbReference>